<dbReference type="GO" id="GO:0008757">
    <property type="term" value="F:S-adenosylmethionine-dependent methyltransferase activity"/>
    <property type="evidence" value="ECO:0007669"/>
    <property type="project" value="InterPro"/>
</dbReference>
<dbReference type="AlphaFoldDB" id="A0A0G1CG84"/>
<dbReference type="InterPro" id="IPR029063">
    <property type="entry name" value="SAM-dependent_MTases_sf"/>
</dbReference>
<dbReference type="Gene3D" id="3.40.50.150">
    <property type="entry name" value="Vaccinia Virus protein VP39"/>
    <property type="match status" value="1"/>
</dbReference>
<feature type="non-terminal residue" evidence="2">
    <location>
        <position position="1"/>
    </location>
</feature>
<organism evidence="2 3">
    <name type="scientific">Candidatus Gottesmanbacteria bacterium GW2011_GWA1_43_11</name>
    <dbReference type="NCBI Taxonomy" id="1618436"/>
    <lineage>
        <taxon>Bacteria</taxon>
        <taxon>Candidatus Gottesmaniibacteriota</taxon>
    </lineage>
</organism>
<sequence length="166" mass="19323">AKCFFVSQETLLICTDIENGLPFANKSVTLCFDVESFQHYTKKQQYLSELGRVITPRGVAALIHVFNKNSGRDKNIYPVSPNKLVKLSKNNGFPYIYALPHVTFWPQLIRNKHIDLVQYLETPIKMSYAHSYILSRNLLPKIVPNKFYARLKKIKIDYFQDQPLKQ</sequence>
<dbReference type="SUPFAM" id="SSF53335">
    <property type="entry name" value="S-adenosyl-L-methionine-dependent methyltransferases"/>
    <property type="match status" value="1"/>
</dbReference>
<accession>A0A0G1CG84</accession>
<evidence type="ECO:0000259" key="1">
    <source>
        <dbReference type="Pfam" id="PF08241"/>
    </source>
</evidence>
<dbReference type="InterPro" id="IPR013216">
    <property type="entry name" value="Methyltransf_11"/>
</dbReference>
<comment type="caution">
    <text evidence="2">The sequence shown here is derived from an EMBL/GenBank/DDBJ whole genome shotgun (WGS) entry which is preliminary data.</text>
</comment>
<dbReference type="EMBL" id="LCFB01000018">
    <property type="protein sequence ID" value="KKS84489.1"/>
    <property type="molecule type" value="Genomic_DNA"/>
</dbReference>
<protein>
    <recommendedName>
        <fullName evidence="1">Methyltransferase type 11 domain-containing protein</fullName>
    </recommendedName>
</protein>
<feature type="domain" description="Methyltransferase type 11" evidence="1">
    <location>
        <begin position="12"/>
        <end position="61"/>
    </location>
</feature>
<proteinExistence type="predicted"/>
<dbReference type="Pfam" id="PF08241">
    <property type="entry name" value="Methyltransf_11"/>
    <property type="match status" value="1"/>
</dbReference>
<gene>
    <name evidence="2" type="ORF">UV59_C0018G0001</name>
</gene>
<evidence type="ECO:0000313" key="3">
    <source>
        <dbReference type="Proteomes" id="UP000034543"/>
    </source>
</evidence>
<reference evidence="2 3" key="1">
    <citation type="journal article" date="2015" name="Nature">
        <title>rRNA introns, odd ribosomes, and small enigmatic genomes across a large radiation of phyla.</title>
        <authorList>
            <person name="Brown C.T."/>
            <person name="Hug L.A."/>
            <person name="Thomas B.C."/>
            <person name="Sharon I."/>
            <person name="Castelle C.J."/>
            <person name="Singh A."/>
            <person name="Wilkins M.J."/>
            <person name="Williams K.H."/>
            <person name="Banfield J.F."/>
        </authorList>
    </citation>
    <scope>NUCLEOTIDE SEQUENCE [LARGE SCALE GENOMIC DNA]</scope>
</reference>
<name>A0A0G1CG84_9BACT</name>
<dbReference type="Proteomes" id="UP000034543">
    <property type="component" value="Unassembled WGS sequence"/>
</dbReference>
<evidence type="ECO:0000313" key="2">
    <source>
        <dbReference type="EMBL" id="KKS84489.1"/>
    </source>
</evidence>